<evidence type="ECO:0000313" key="5">
    <source>
        <dbReference type="Proteomes" id="UP000203686"/>
    </source>
</evidence>
<dbReference type="OrthoDB" id="7616at10239"/>
<reference evidence="4 5" key="1">
    <citation type="journal article" date="2000" name="Virology">
        <title>Similarity and divergence among viruses in the genus Furovirus.</title>
        <authorList>
            <person name="Shirako Y."/>
            <person name="Suzuki N."/>
            <person name="French R.C."/>
        </authorList>
    </citation>
    <scope>NUCLEOTIDE SEQUENCE [LARGE SCALE GENOMIC DNA]</scope>
</reference>
<dbReference type="EMBL" id="AB033691">
    <property type="protein sequence ID" value="BAA94804.1"/>
    <property type="molecule type" value="Genomic_RNA"/>
</dbReference>
<evidence type="ECO:0000256" key="3">
    <source>
        <dbReference type="SAM" id="MobiDB-lite"/>
    </source>
</evidence>
<dbReference type="KEGG" id="vg:1732636"/>
<feature type="compositionally biased region" description="Basic and acidic residues" evidence="3">
    <location>
        <begin position="293"/>
        <end position="317"/>
    </location>
</feature>
<accession>Q9JGJ5</accession>
<dbReference type="GO" id="GO:0046740">
    <property type="term" value="P:transport of virus in host, cell to cell"/>
    <property type="evidence" value="ECO:0007669"/>
    <property type="project" value="UniProtKB-KW"/>
</dbReference>
<evidence type="ECO:0000256" key="2">
    <source>
        <dbReference type="ARBA" id="ARBA00023031"/>
    </source>
</evidence>
<keyword evidence="2" id="KW-0916">Viral movement protein</keyword>
<dbReference type="RefSeq" id="NP_659021.1">
    <property type="nucleotide sequence ID" value="NC_004014.1"/>
</dbReference>
<dbReference type="InterPro" id="IPR000603">
    <property type="entry name" value="MPV"/>
</dbReference>
<evidence type="ECO:0000256" key="1">
    <source>
        <dbReference type="ARBA" id="ARBA00022448"/>
    </source>
</evidence>
<proteinExistence type="predicted"/>
<name>Q9JGJ5_9VIRU</name>
<keyword evidence="5" id="KW-1185">Reference proteome</keyword>
<sequence length="327" mass="37260">MANPTSLKSNKLGDVSADSLEAMINGMMEDLENKEFDEEDLRTNRSRAYNVESKFMRKPLVSDKVWKRLKDRYQQWSKSNKEMGTAFNVTFENIMLNVVPNVPEGYSGTTKISLADTGLTLSQQVIPDQEQTMELGAGPHVMYFNMHYSIPLNDDRPIVLQFETDCEMANSSMSVMTVFAYWKVSFNFRSTYYKPQRSTCTKLLVGYKKDTRMKDAKDVRAFVARSLVIERMLNDRPYVLPDSVNVVKEAFKKKEADGTTSAIPEKGEFVDPMLKLNSVARRKARESAGNMTLKDREKAAKEGMRTEEADQKVKPKADIQFGSVQQL</sequence>
<protein>
    <submittedName>
        <fullName evidence="4">37-kDa movement protein</fullName>
    </submittedName>
</protein>
<organism evidence="4 5">
    <name type="scientific">Sorghum chlorotic spot virus</name>
    <dbReference type="NCBI Taxonomy" id="107804"/>
    <lineage>
        <taxon>Viruses</taxon>
        <taxon>Riboviria</taxon>
        <taxon>Orthornavirae</taxon>
        <taxon>Kitrinoviricota</taxon>
        <taxon>Alsuviricetes</taxon>
        <taxon>Martellivirales</taxon>
        <taxon>Virgaviridae</taxon>
        <taxon>Furovirus</taxon>
        <taxon>Furovirus sorghi</taxon>
    </lineage>
</organism>
<dbReference type="GeneID" id="1732636"/>
<evidence type="ECO:0000313" key="4">
    <source>
        <dbReference type="EMBL" id="BAA94804.1"/>
    </source>
</evidence>
<feature type="region of interest" description="Disordered" evidence="3">
    <location>
        <begin position="285"/>
        <end position="327"/>
    </location>
</feature>
<dbReference type="Proteomes" id="UP000203686">
    <property type="component" value="Genome"/>
</dbReference>
<dbReference type="Pfam" id="PF00803">
    <property type="entry name" value="3A"/>
    <property type="match status" value="1"/>
</dbReference>
<keyword evidence="1" id="KW-0813">Transport</keyword>